<feature type="domain" description="DUF5655" evidence="1">
    <location>
        <begin position="82"/>
        <end position="190"/>
    </location>
</feature>
<evidence type="ECO:0000259" key="1">
    <source>
        <dbReference type="Pfam" id="PF18899"/>
    </source>
</evidence>
<dbReference type="InterPro" id="IPR043714">
    <property type="entry name" value="DUF5655"/>
</dbReference>
<name>A0ABX1K0S1_9CELL</name>
<protein>
    <recommendedName>
        <fullName evidence="1">DUF5655 domain-containing protein</fullName>
    </recommendedName>
</protein>
<evidence type="ECO:0000313" key="2">
    <source>
        <dbReference type="EMBL" id="NKY39577.1"/>
    </source>
</evidence>
<dbReference type="Pfam" id="PF18899">
    <property type="entry name" value="DUF5655"/>
    <property type="match status" value="1"/>
</dbReference>
<evidence type="ECO:0000313" key="3">
    <source>
        <dbReference type="Proteomes" id="UP000777774"/>
    </source>
</evidence>
<dbReference type="EMBL" id="JAAXOY010000174">
    <property type="protein sequence ID" value="NKY39577.1"/>
    <property type="molecule type" value="Genomic_DNA"/>
</dbReference>
<dbReference type="RefSeq" id="WP_168678664.1">
    <property type="nucleotide sequence ID" value="NZ_JAAXOY010000174.1"/>
</dbReference>
<proteinExistence type="predicted"/>
<organism evidence="2 3">
    <name type="scientific">Cellulomonas septica</name>
    <dbReference type="NCBI Taxonomy" id="285080"/>
    <lineage>
        <taxon>Bacteria</taxon>
        <taxon>Bacillati</taxon>
        <taxon>Actinomycetota</taxon>
        <taxon>Actinomycetes</taxon>
        <taxon>Micrococcales</taxon>
        <taxon>Cellulomonadaceae</taxon>
        <taxon>Cellulomonas</taxon>
    </lineage>
</organism>
<sequence>MASSPEDMMAAVTEGMRARTGRDLAEWVHLVRTGSGVDPLDQKAVRAWLRDVHGVPQNTQWAIAFSVAESAGWQRPGVEGYVDSQYTGAREALRPIYDAVESALVALGDDVAREGRGTYVPFVRRRQFAAVAATTATRVDVGLRFVDPPDHPRLVPARAPGSATHKVGLTDVAQVDDDLVALLRLAYEQNG</sequence>
<dbReference type="Proteomes" id="UP000777774">
    <property type="component" value="Unassembled WGS sequence"/>
</dbReference>
<reference evidence="2 3" key="1">
    <citation type="submission" date="2020-04" db="EMBL/GenBank/DDBJ databases">
        <title>MicrobeNet Type strains.</title>
        <authorList>
            <person name="Nicholson A.C."/>
        </authorList>
    </citation>
    <scope>NUCLEOTIDE SEQUENCE [LARGE SCALE GENOMIC DNA]</scope>
    <source>
        <strain evidence="2 3">ATCC BAA-787</strain>
    </source>
</reference>
<comment type="caution">
    <text evidence="2">The sequence shown here is derived from an EMBL/GenBank/DDBJ whole genome shotgun (WGS) entry which is preliminary data.</text>
</comment>
<keyword evidence="3" id="KW-1185">Reference proteome</keyword>
<gene>
    <name evidence="2" type="ORF">HGA02_08575</name>
</gene>
<accession>A0ABX1K0S1</accession>